<feature type="transmembrane region" description="Helical" evidence="1">
    <location>
        <begin position="50"/>
        <end position="69"/>
    </location>
</feature>
<dbReference type="OrthoDB" id="86220at2157"/>
<protein>
    <submittedName>
        <fullName evidence="2">Uncharacterized protein</fullName>
    </submittedName>
</protein>
<feature type="transmembrane region" description="Helical" evidence="1">
    <location>
        <begin position="90"/>
        <end position="109"/>
    </location>
</feature>
<gene>
    <name evidence="2" type="ORF">A0127_06035</name>
</gene>
<keyword evidence="1" id="KW-1133">Transmembrane helix</keyword>
<evidence type="ECO:0000256" key="1">
    <source>
        <dbReference type="SAM" id="Phobius"/>
    </source>
</evidence>
<reference evidence="3" key="1">
    <citation type="submission" date="2016-03" db="EMBL/GenBank/DDBJ databases">
        <authorList>
            <person name="Oger P.M."/>
        </authorList>
    </citation>
    <scope>NUCLEOTIDE SEQUENCE [LARGE SCALE GENOMIC DNA]</scope>
    <source>
        <strain evidence="3">OG-1</strain>
    </source>
</reference>
<sequence length="201" mass="21811">MEEVRELKDVLEKVEGRLIAAGKMYAAMNFTGFLAVMTLFYVVLRFFNGGSAFSVSYWTVATIVMITFTSKVWKRIVTVSGIKRGSGKKVGLKIAGAWVIGAALGWVLIPSLNPGINEEASLAVGFLSFISVSLLGQWEVLKKCCGAENEMVPAFLTPALAIPLAWRMGSGAMLWSGYVVSLGFATTILLYLHSAFKAVER</sequence>
<name>A0A142CVF9_9EURY</name>
<dbReference type="AlphaFoldDB" id="A0A142CVF9"/>
<evidence type="ECO:0000313" key="2">
    <source>
        <dbReference type="EMBL" id="AMQ18761.1"/>
    </source>
</evidence>
<organism evidence="2 3">
    <name type="scientific">Thermococcus peptonophilus</name>
    <dbReference type="NCBI Taxonomy" id="53952"/>
    <lineage>
        <taxon>Archaea</taxon>
        <taxon>Methanobacteriati</taxon>
        <taxon>Methanobacteriota</taxon>
        <taxon>Thermococci</taxon>
        <taxon>Thermococcales</taxon>
        <taxon>Thermococcaceae</taxon>
        <taxon>Thermococcus</taxon>
    </lineage>
</organism>
<keyword evidence="3" id="KW-1185">Reference proteome</keyword>
<evidence type="ECO:0000313" key="3">
    <source>
        <dbReference type="Proteomes" id="UP000073604"/>
    </source>
</evidence>
<dbReference type="KEGG" id="tpep:A0127_06035"/>
<proteinExistence type="predicted"/>
<keyword evidence="1" id="KW-0472">Membrane</keyword>
<dbReference type="Proteomes" id="UP000073604">
    <property type="component" value="Chromosome"/>
</dbReference>
<feature type="transmembrane region" description="Helical" evidence="1">
    <location>
        <begin position="25"/>
        <end position="44"/>
    </location>
</feature>
<dbReference type="EMBL" id="CP014750">
    <property type="protein sequence ID" value="AMQ18761.1"/>
    <property type="molecule type" value="Genomic_DNA"/>
</dbReference>
<accession>A0A142CVF9</accession>
<keyword evidence="1" id="KW-0812">Transmembrane</keyword>
<feature type="transmembrane region" description="Helical" evidence="1">
    <location>
        <begin position="172"/>
        <end position="192"/>
    </location>
</feature>